<proteinExistence type="predicted"/>
<organism evidence="1">
    <name type="scientific">Enterococcus faecium</name>
    <name type="common">Streptococcus faecium</name>
    <dbReference type="NCBI Taxonomy" id="1352"/>
    <lineage>
        <taxon>Bacteria</taxon>
        <taxon>Bacillati</taxon>
        <taxon>Bacillota</taxon>
        <taxon>Bacilli</taxon>
        <taxon>Lactobacillales</taxon>
        <taxon>Enterococcaceae</taxon>
        <taxon>Enterococcus</taxon>
    </lineage>
</organism>
<protein>
    <submittedName>
        <fullName evidence="1">Uncharacterized protein</fullName>
    </submittedName>
</protein>
<name>A0A0H5B196_ENTFC</name>
<sequence length="70" mass="7376">MLYKNTKTTFILYSVELKNIQGGRGVGVLGFTFFGSTAGVKEDQPEDLGNSATRVVGALLGAGFSMWTGA</sequence>
<accession>A0A0H5B196</accession>
<dbReference type="AlphaFoldDB" id="A0A0H5B196"/>
<dbReference type="EMBL" id="LC064150">
    <property type="protein sequence ID" value="BAR94725.1"/>
    <property type="molecule type" value="Genomic_DNA"/>
</dbReference>
<reference evidence="1" key="1">
    <citation type="submission" date="2015-07" db="EMBL/GenBank/DDBJ databases">
        <title>Phenotypic and genotypic characterization of some enterococcus isolates.</title>
        <authorList>
            <person name="Sharaf A.N."/>
            <person name="Abosereh N.A."/>
            <person name="Zein H.S."/>
            <person name="Abdelhadi A.A."/>
            <person name="Said R.G."/>
        </authorList>
    </citation>
    <scope>NUCLEOTIDE SEQUENCE</scope>
    <source>
        <strain evidence="1">AH2</strain>
    </source>
</reference>
<evidence type="ECO:0000313" key="1">
    <source>
        <dbReference type="EMBL" id="BAR94725.1"/>
    </source>
</evidence>